<sequence>MYGRLNDPTNGHGWSIGQNCSDCDAKLDPSQTFDRTWHDASVQHNGNDTPFATVSFTGVAIYVMGIIVISTPATINALNSSKIFFQVDGTTQGSFLSNASLGPETVYSYNTTLFAKTNLSNELHNITVMCGDGADPSADSVCLLDRFIYT</sequence>
<keyword evidence="1" id="KW-0812">Transmembrane</keyword>
<dbReference type="STRING" id="27342.A0A0H2R325"/>
<proteinExistence type="predicted"/>
<keyword evidence="1" id="KW-1133">Transmembrane helix</keyword>
<dbReference type="Gene3D" id="2.60.120.260">
    <property type="entry name" value="Galactose-binding domain-like"/>
    <property type="match status" value="1"/>
</dbReference>
<name>A0A0H2R325_9AGAM</name>
<dbReference type="AlphaFoldDB" id="A0A0H2R325"/>
<protein>
    <submittedName>
        <fullName evidence="2">Uncharacterized protein</fullName>
    </submittedName>
</protein>
<feature type="transmembrane region" description="Helical" evidence="1">
    <location>
        <begin position="51"/>
        <end position="75"/>
    </location>
</feature>
<evidence type="ECO:0000313" key="3">
    <source>
        <dbReference type="Proteomes" id="UP000053477"/>
    </source>
</evidence>
<dbReference type="OrthoDB" id="3245657at2759"/>
<keyword evidence="1" id="KW-0472">Membrane</keyword>
<reference evidence="2 3" key="1">
    <citation type="submission" date="2015-04" db="EMBL/GenBank/DDBJ databases">
        <title>Complete genome sequence of Schizopora paradoxa KUC8140, a cosmopolitan wood degrader in East Asia.</title>
        <authorList>
            <consortium name="DOE Joint Genome Institute"/>
            <person name="Min B."/>
            <person name="Park H."/>
            <person name="Jang Y."/>
            <person name="Kim J.-J."/>
            <person name="Kim K.H."/>
            <person name="Pangilinan J."/>
            <person name="Lipzen A."/>
            <person name="Riley R."/>
            <person name="Grigoriev I.V."/>
            <person name="Spatafora J.W."/>
            <person name="Choi I.-G."/>
        </authorList>
    </citation>
    <scope>NUCLEOTIDE SEQUENCE [LARGE SCALE GENOMIC DNA]</scope>
    <source>
        <strain evidence="2 3">KUC8140</strain>
    </source>
</reference>
<dbReference type="EMBL" id="KQ086229">
    <property type="protein sequence ID" value="KLO06175.1"/>
    <property type="molecule type" value="Genomic_DNA"/>
</dbReference>
<evidence type="ECO:0000313" key="2">
    <source>
        <dbReference type="EMBL" id="KLO06175.1"/>
    </source>
</evidence>
<dbReference type="InParanoid" id="A0A0H2R325"/>
<evidence type="ECO:0000256" key="1">
    <source>
        <dbReference type="SAM" id="Phobius"/>
    </source>
</evidence>
<keyword evidence="3" id="KW-1185">Reference proteome</keyword>
<dbReference type="Proteomes" id="UP000053477">
    <property type="component" value="Unassembled WGS sequence"/>
</dbReference>
<organism evidence="2 3">
    <name type="scientific">Schizopora paradoxa</name>
    <dbReference type="NCBI Taxonomy" id="27342"/>
    <lineage>
        <taxon>Eukaryota</taxon>
        <taxon>Fungi</taxon>
        <taxon>Dikarya</taxon>
        <taxon>Basidiomycota</taxon>
        <taxon>Agaricomycotina</taxon>
        <taxon>Agaricomycetes</taxon>
        <taxon>Hymenochaetales</taxon>
        <taxon>Schizoporaceae</taxon>
        <taxon>Schizopora</taxon>
    </lineage>
</organism>
<accession>A0A0H2R325</accession>
<gene>
    <name evidence="2" type="ORF">SCHPADRAFT_838392</name>
</gene>